<keyword evidence="4" id="KW-0802">TPR repeat</keyword>
<dbReference type="FunFam" id="1.25.40.10:FF:000029">
    <property type="entry name" value="peptidyl-prolyl cis-trans isomerase D"/>
    <property type="match status" value="1"/>
</dbReference>
<dbReference type="SUPFAM" id="SSF50891">
    <property type="entry name" value="Cyclophilin-like"/>
    <property type="match status" value="1"/>
</dbReference>
<dbReference type="SUPFAM" id="SSF48452">
    <property type="entry name" value="TPR-like"/>
    <property type="match status" value="1"/>
</dbReference>
<evidence type="ECO:0000256" key="6">
    <source>
        <dbReference type="ARBA" id="ARBA00023235"/>
    </source>
</evidence>
<name>A0A8I6RPZ7_CIMLE</name>
<keyword evidence="6" id="KW-0413">Isomerase</keyword>
<dbReference type="OrthoDB" id="407558at2759"/>
<dbReference type="PRINTS" id="PR00153">
    <property type="entry name" value="CSAPPISMRASE"/>
</dbReference>
<dbReference type="AlphaFoldDB" id="A0A8I6RPZ7"/>
<dbReference type="PANTHER" id="PTHR11071">
    <property type="entry name" value="PEPTIDYL-PROLYL CIS-TRANS ISOMERASE"/>
    <property type="match status" value="1"/>
</dbReference>
<evidence type="ECO:0000313" key="9">
    <source>
        <dbReference type="Proteomes" id="UP000494040"/>
    </source>
</evidence>
<dbReference type="GO" id="GO:0016018">
    <property type="term" value="F:cyclosporin A binding"/>
    <property type="evidence" value="ECO:0007669"/>
    <property type="project" value="TreeGrafter"/>
</dbReference>
<dbReference type="SMART" id="SM00028">
    <property type="entry name" value="TPR"/>
    <property type="match status" value="2"/>
</dbReference>
<dbReference type="Gene3D" id="2.40.100.10">
    <property type="entry name" value="Cyclophilin-like"/>
    <property type="match status" value="1"/>
</dbReference>
<dbReference type="CTD" id="39121"/>
<accession>A0A8I6RPZ7</accession>
<keyword evidence="3" id="KW-0677">Repeat</keyword>
<dbReference type="InterPro" id="IPR019734">
    <property type="entry name" value="TPR_rpt"/>
</dbReference>
<dbReference type="PANTHER" id="PTHR11071:SF561">
    <property type="entry name" value="PEPTIDYL-PROLYL CIS-TRANS ISOMERASE D-RELATED"/>
    <property type="match status" value="1"/>
</dbReference>
<keyword evidence="5" id="KW-0697">Rotamase</keyword>
<keyword evidence="9" id="KW-1185">Reference proteome</keyword>
<dbReference type="Pfam" id="PF00160">
    <property type="entry name" value="Pro_isomerase"/>
    <property type="match status" value="1"/>
</dbReference>
<evidence type="ECO:0000256" key="2">
    <source>
        <dbReference type="ARBA" id="ARBA00013194"/>
    </source>
</evidence>
<protein>
    <recommendedName>
        <fullName evidence="2">peptidylprolyl isomerase</fullName>
        <ecNumber evidence="2">5.2.1.8</ecNumber>
    </recommendedName>
</protein>
<dbReference type="KEGG" id="clec:106666623"/>
<evidence type="ECO:0000256" key="3">
    <source>
        <dbReference type="ARBA" id="ARBA00022737"/>
    </source>
</evidence>
<sequence length="368" mass="41669">MGYVGNDGKSNPFVYLDVKIGQEDIGRVVIELFKDIVPKTVENFRCLCTGEKGIGILGKPLHYKGTKFHKAMPAFMIQGGDISENGCGGESIYGLTFEDENFTIKHEHDGMVSMANCGKPNTNSSQFFITTVPCPHLDGNNVVFGRVRFGLGVVKEVGKTSTVNEVPQVPCVISDCGELNNDNWGVNERDGTEDVYPPFPEDWIQPEKFAENGSMENVICKIKDSGNKYFKEESFMHACRKYKKALRYIDWAVNQDDHCKTKESFIDLKTVCMLNSAAVYLKLNDHKKVISFCNDALMIDRKNTKALFRRAQANKYLKNFELAMVDLQTAHKYEPQNLVIATEIKVVKKFIMDYKQTEKERCTKMLKV</sequence>
<evidence type="ECO:0000256" key="1">
    <source>
        <dbReference type="ARBA" id="ARBA00000971"/>
    </source>
</evidence>
<dbReference type="FunFam" id="2.40.100.10:FF:000025">
    <property type="entry name" value="Peptidyl-prolyl cis-trans isomerase CYP19-2"/>
    <property type="match status" value="1"/>
</dbReference>
<organism evidence="8 9">
    <name type="scientific">Cimex lectularius</name>
    <name type="common">Bed bug</name>
    <name type="synonym">Acanthia lectularia</name>
    <dbReference type="NCBI Taxonomy" id="79782"/>
    <lineage>
        <taxon>Eukaryota</taxon>
        <taxon>Metazoa</taxon>
        <taxon>Ecdysozoa</taxon>
        <taxon>Arthropoda</taxon>
        <taxon>Hexapoda</taxon>
        <taxon>Insecta</taxon>
        <taxon>Pterygota</taxon>
        <taxon>Neoptera</taxon>
        <taxon>Paraneoptera</taxon>
        <taxon>Hemiptera</taxon>
        <taxon>Heteroptera</taxon>
        <taxon>Panheteroptera</taxon>
        <taxon>Cimicomorpha</taxon>
        <taxon>Cimicidae</taxon>
        <taxon>Cimex</taxon>
    </lineage>
</organism>
<feature type="domain" description="PPIase cyclophilin-type" evidence="7">
    <location>
        <begin position="15"/>
        <end position="178"/>
    </location>
</feature>
<dbReference type="PROSITE" id="PS50072">
    <property type="entry name" value="CSA_PPIASE_2"/>
    <property type="match status" value="1"/>
</dbReference>
<dbReference type="GO" id="GO:0003755">
    <property type="term" value="F:peptidyl-prolyl cis-trans isomerase activity"/>
    <property type="evidence" value="ECO:0007669"/>
    <property type="project" value="UniProtKB-KW"/>
</dbReference>
<dbReference type="InterPro" id="IPR002130">
    <property type="entry name" value="Cyclophilin-type_PPIase_dom"/>
</dbReference>
<dbReference type="Gene3D" id="1.25.40.10">
    <property type="entry name" value="Tetratricopeptide repeat domain"/>
    <property type="match status" value="1"/>
</dbReference>
<proteinExistence type="predicted"/>
<dbReference type="EC" id="5.2.1.8" evidence="2"/>
<reference evidence="8" key="1">
    <citation type="submission" date="2022-01" db="UniProtKB">
        <authorList>
            <consortium name="EnsemblMetazoa"/>
        </authorList>
    </citation>
    <scope>IDENTIFICATION</scope>
</reference>
<dbReference type="InterPro" id="IPR029000">
    <property type="entry name" value="Cyclophilin-like_dom_sf"/>
</dbReference>
<dbReference type="Proteomes" id="UP000494040">
    <property type="component" value="Unassembled WGS sequence"/>
</dbReference>
<dbReference type="OMA" id="EMEQNCN"/>
<dbReference type="GO" id="GO:0006457">
    <property type="term" value="P:protein folding"/>
    <property type="evidence" value="ECO:0007669"/>
    <property type="project" value="TreeGrafter"/>
</dbReference>
<dbReference type="InterPro" id="IPR011990">
    <property type="entry name" value="TPR-like_helical_dom_sf"/>
</dbReference>
<evidence type="ECO:0000256" key="4">
    <source>
        <dbReference type="ARBA" id="ARBA00022803"/>
    </source>
</evidence>
<dbReference type="GO" id="GO:0005739">
    <property type="term" value="C:mitochondrion"/>
    <property type="evidence" value="ECO:0007669"/>
    <property type="project" value="TreeGrafter"/>
</dbReference>
<dbReference type="EnsemblMetazoa" id="XM_014393939.2">
    <property type="protein sequence ID" value="XP_014249425.1"/>
    <property type="gene ID" value="LOC106666623"/>
</dbReference>
<evidence type="ECO:0000259" key="7">
    <source>
        <dbReference type="PROSITE" id="PS50072"/>
    </source>
</evidence>
<dbReference type="GeneID" id="106666623"/>
<dbReference type="RefSeq" id="XP_014249425.1">
    <property type="nucleotide sequence ID" value="XM_014393939.2"/>
</dbReference>
<evidence type="ECO:0000313" key="8">
    <source>
        <dbReference type="EnsemblMetazoa" id="XP_014249425.1"/>
    </source>
</evidence>
<comment type="catalytic activity">
    <reaction evidence="1">
        <text>[protein]-peptidylproline (omega=180) = [protein]-peptidylproline (omega=0)</text>
        <dbReference type="Rhea" id="RHEA:16237"/>
        <dbReference type="Rhea" id="RHEA-COMP:10747"/>
        <dbReference type="Rhea" id="RHEA-COMP:10748"/>
        <dbReference type="ChEBI" id="CHEBI:83833"/>
        <dbReference type="ChEBI" id="CHEBI:83834"/>
        <dbReference type="EC" id="5.2.1.8"/>
    </reaction>
</comment>
<evidence type="ECO:0000256" key="5">
    <source>
        <dbReference type="ARBA" id="ARBA00023110"/>
    </source>
</evidence>